<dbReference type="AlphaFoldDB" id="A0AA39TJQ6"/>
<evidence type="ECO:0000256" key="1">
    <source>
        <dbReference type="SAM" id="SignalP"/>
    </source>
</evidence>
<dbReference type="EMBL" id="JAULSR010000012">
    <property type="protein sequence ID" value="KAK0609739.1"/>
    <property type="molecule type" value="Genomic_DNA"/>
</dbReference>
<dbReference type="Proteomes" id="UP001174934">
    <property type="component" value="Unassembled WGS sequence"/>
</dbReference>
<organism evidence="3 4">
    <name type="scientific">Bombardia bombarda</name>
    <dbReference type="NCBI Taxonomy" id="252184"/>
    <lineage>
        <taxon>Eukaryota</taxon>
        <taxon>Fungi</taxon>
        <taxon>Dikarya</taxon>
        <taxon>Ascomycota</taxon>
        <taxon>Pezizomycotina</taxon>
        <taxon>Sordariomycetes</taxon>
        <taxon>Sordariomycetidae</taxon>
        <taxon>Sordariales</taxon>
        <taxon>Lasiosphaeriaceae</taxon>
        <taxon>Bombardia</taxon>
    </lineage>
</organism>
<feature type="domain" description="DUF8021" evidence="2">
    <location>
        <begin position="159"/>
        <end position="265"/>
    </location>
</feature>
<comment type="caution">
    <text evidence="3">The sequence shown here is derived from an EMBL/GenBank/DDBJ whole genome shotgun (WGS) entry which is preliminary data.</text>
</comment>
<feature type="signal peptide" evidence="1">
    <location>
        <begin position="1"/>
        <end position="22"/>
    </location>
</feature>
<proteinExistence type="predicted"/>
<dbReference type="InterPro" id="IPR058334">
    <property type="entry name" value="DUF8021"/>
</dbReference>
<evidence type="ECO:0000313" key="3">
    <source>
        <dbReference type="EMBL" id="KAK0609739.1"/>
    </source>
</evidence>
<name>A0AA39TJQ6_9PEZI</name>
<reference evidence="3" key="1">
    <citation type="submission" date="2023-06" db="EMBL/GenBank/DDBJ databases">
        <title>Genome-scale phylogeny and comparative genomics of the fungal order Sordariales.</title>
        <authorList>
            <consortium name="Lawrence Berkeley National Laboratory"/>
            <person name="Hensen N."/>
            <person name="Bonometti L."/>
            <person name="Westerberg I."/>
            <person name="Brannstrom I.O."/>
            <person name="Guillou S."/>
            <person name="Cros-Aarteil S."/>
            <person name="Calhoun S."/>
            <person name="Haridas S."/>
            <person name="Kuo A."/>
            <person name="Mondo S."/>
            <person name="Pangilinan J."/>
            <person name="Riley R."/>
            <person name="LaButti K."/>
            <person name="Andreopoulos B."/>
            <person name="Lipzen A."/>
            <person name="Chen C."/>
            <person name="Yanf M."/>
            <person name="Daum C."/>
            <person name="Ng V."/>
            <person name="Clum A."/>
            <person name="Steindorff A."/>
            <person name="Ohm R."/>
            <person name="Martin F."/>
            <person name="Silar P."/>
            <person name="Natvig D."/>
            <person name="Lalanne C."/>
            <person name="Gautier V."/>
            <person name="Ament-velasquez S.L."/>
            <person name="Kruys A."/>
            <person name="Hutchinson M.I."/>
            <person name="Powell A.J."/>
            <person name="Barry K."/>
            <person name="Miller A.N."/>
            <person name="Grigoriev I.V."/>
            <person name="Debuchy R."/>
            <person name="Gladieux P."/>
            <person name="Thoren M.H."/>
            <person name="Johannesson H."/>
        </authorList>
    </citation>
    <scope>NUCLEOTIDE SEQUENCE</scope>
    <source>
        <strain evidence="3">SMH3391-2</strain>
    </source>
</reference>
<keyword evidence="4" id="KW-1185">Reference proteome</keyword>
<evidence type="ECO:0000313" key="4">
    <source>
        <dbReference type="Proteomes" id="UP001174934"/>
    </source>
</evidence>
<dbReference type="PROSITE" id="PS51257">
    <property type="entry name" value="PROKAR_LIPOPROTEIN"/>
    <property type="match status" value="1"/>
</dbReference>
<feature type="chain" id="PRO_5041251090" description="DUF8021 domain-containing protein" evidence="1">
    <location>
        <begin position="23"/>
        <end position="272"/>
    </location>
</feature>
<evidence type="ECO:0000259" key="2">
    <source>
        <dbReference type="Pfam" id="PF26061"/>
    </source>
</evidence>
<dbReference type="Pfam" id="PF26061">
    <property type="entry name" value="DUF8021"/>
    <property type="match status" value="1"/>
</dbReference>
<protein>
    <recommendedName>
        <fullName evidence="2">DUF8021 domain-containing protein</fullName>
    </recommendedName>
</protein>
<gene>
    <name evidence="3" type="ORF">B0T17DRAFT_546318</name>
</gene>
<sequence>MVRQVFLPATTLVALLLPTALGSCQWSVLRMNSDSYIESQASGELDPSFLPSSIKYTENDRSLPIKSGLISRPLKLDHTHVIIDQTGCAIHANLIVTSPSNPYVVATHIYYTPRGSTGSALDVSLVDTIVTTTGDYNFNASATLAHFSSEDWSSLSRTKQDTRETLQAAADAYLDLWSNSSAIVPWGAPCARLEGGEYVTGTAGEECAKGLPNGTQPANTNRRYVIDETVGAVSVFSSFGSAGGAPDSHEFRVLDGKVKYVHRITASGSVDV</sequence>
<keyword evidence="1" id="KW-0732">Signal</keyword>
<accession>A0AA39TJQ6</accession>